<organism evidence="2 3">
    <name type="scientific">Bacteroides mediterraneensis</name>
    <dbReference type="NCBI Taxonomy" id="1841856"/>
    <lineage>
        <taxon>Bacteria</taxon>
        <taxon>Pseudomonadati</taxon>
        <taxon>Bacteroidota</taxon>
        <taxon>Bacteroidia</taxon>
        <taxon>Bacteroidales</taxon>
        <taxon>Bacteroidaceae</taxon>
        <taxon>Bacteroides</taxon>
    </lineage>
</organism>
<evidence type="ECO:0000313" key="2">
    <source>
        <dbReference type="EMBL" id="MBM6759920.1"/>
    </source>
</evidence>
<gene>
    <name evidence="2" type="ORF">H6A31_14845</name>
</gene>
<dbReference type="EMBL" id="JACJJW010000127">
    <property type="protein sequence ID" value="MBM6759920.1"/>
    <property type="molecule type" value="Genomic_DNA"/>
</dbReference>
<feature type="non-terminal residue" evidence="2">
    <location>
        <position position="51"/>
    </location>
</feature>
<feature type="compositionally biased region" description="Basic and acidic residues" evidence="1">
    <location>
        <begin position="39"/>
        <end position="51"/>
    </location>
</feature>
<protein>
    <submittedName>
        <fullName evidence="2">Uncharacterized protein</fullName>
    </submittedName>
</protein>
<keyword evidence="3" id="KW-1185">Reference proteome</keyword>
<comment type="caution">
    <text evidence="2">The sequence shown here is derived from an EMBL/GenBank/DDBJ whole genome shotgun (WGS) entry which is preliminary data.</text>
</comment>
<reference evidence="2 3" key="1">
    <citation type="journal article" date="2021" name="Sci. Rep.">
        <title>The distribution of antibiotic resistance genes in chicken gut microbiota commensals.</title>
        <authorList>
            <person name="Juricova H."/>
            <person name="Matiasovicova J."/>
            <person name="Kubasova T."/>
            <person name="Cejkova D."/>
            <person name="Rychlik I."/>
        </authorList>
    </citation>
    <scope>NUCLEOTIDE SEQUENCE [LARGE SCALE GENOMIC DNA]</scope>
    <source>
        <strain evidence="2 3">An801</strain>
    </source>
</reference>
<evidence type="ECO:0000313" key="3">
    <source>
        <dbReference type="Proteomes" id="UP000703295"/>
    </source>
</evidence>
<feature type="region of interest" description="Disordered" evidence="1">
    <location>
        <begin position="31"/>
        <end position="51"/>
    </location>
</feature>
<proteinExistence type="predicted"/>
<evidence type="ECO:0000256" key="1">
    <source>
        <dbReference type="SAM" id="MobiDB-lite"/>
    </source>
</evidence>
<name>A0ABS2EYY9_9BACE</name>
<dbReference type="Proteomes" id="UP000703295">
    <property type="component" value="Unassembled WGS sequence"/>
</dbReference>
<accession>A0ABS2EYY9</accession>
<sequence>MSDATKDVEPAKEPTLADVMSVLQQLVSKMAAEDAPAAADKDAAPEMKDEA</sequence>